<gene>
    <name evidence="2" type="ORF">TSPI_00985</name>
</gene>
<evidence type="ECO:0000259" key="1">
    <source>
        <dbReference type="PROSITE" id="PS50822"/>
    </source>
</evidence>
<dbReference type="InterPro" id="IPR012337">
    <property type="entry name" value="RNaseH-like_sf"/>
</dbReference>
<sequence>MKIGGINTKLLEDEVLDNYLYKNNALVIGVDVVHPSAVETHLPSIASVVGNVDANVTKFHASVKIQPAKQELITGFIEQFSDRLLEYVDVNGTALKNIIVYRDGVSEGQFMQVLEEELPALLIMEFKELVDRRDIICARSVSIPAPVYFADLVCARARYHVLAALNSGLVEKFSDEDSKGSSSSYIAQIHCHTNRRMRILKKREFTYSEIYAALGTIIRAGADKDNMSAVEELYIYVMTADRFAAAPCRTIVSDFLYAMLRLTTRQREKLAK</sequence>
<name>A0ABR3KL73_TRISP</name>
<organism evidence="2 3">
    <name type="scientific">Trichinella spiralis</name>
    <name type="common">Trichina worm</name>
    <dbReference type="NCBI Taxonomy" id="6334"/>
    <lineage>
        <taxon>Eukaryota</taxon>
        <taxon>Metazoa</taxon>
        <taxon>Ecdysozoa</taxon>
        <taxon>Nematoda</taxon>
        <taxon>Enoplea</taxon>
        <taxon>Dorylaimia</taxon>
        <taxon>Trichinellida</taxon>
        <taxon>Trichinellidae</taxon>
        <taxon>Trichinella</taxon>
    </lineage>
</organism>
<proteinExistence type="predicted"/>
<dbReference type="PANTHER" id="PTHR22891">
    <property type="entry name" value="EUKARYOTIC TRANSLATION INITIATION FACTOR 2C"/>
    <property type="match status" value="1"/>
</dbReference>
<dbReference type="EMBL" id="JBEUSY010000290">
    <property type="protein sequence ID" value="KAL1238626.1"/>
    <property type="molecule type" value="Genomic_DNA"/>
</dbReference>
<feature type="domain" description="Piwi" evidence="1">
    <location>
        <begin position="1"/>
        <end position="121"/>
    </location>
</feature>
<accession>A0ABR3KL73</accession>
<dbReference type="Proteomes" id="UP001558632">
    <property type="component" value="Unassembled WGS sequence"/>
</dbReference>
<comment type="caution">
    <text evidence="2">The sequence shown here is derived from an EMBL/GenBank/DDBJ whole genome shotgun (WGS) entry which is preliminary data.</text>
</comment>
<dbReference type="PROSITE" id="PS50822">
    <property type="entry name" value="PIWI"/>
    <property type="match status" value="1"/>
</dbReference>
<dbReference type="SUPFAM" id="SSF53098">
    <property type="entry name" value="Ribonuclease H-like"/>
    <property type="match status" value="1"/>
</dbReference>
<protein>
    <recommendedName>
        <fullName evidence="1">Piwi domain-containing protein</fullName>
    </recommendedName>
</protein>
<dbReference type="InterPro" id="IPR003165">
    <property type="entry name" value="Piwi"/>
</dbReference>
<reference evidence="2 3" key="1">
    <citation type="submission" date="2024-07" db="EMBL/GenBank/DDBJ databases">
        <title>Enhanced genomic and transcriptomic resources for Trichinella pseudospiralis and T. spiralis underpin the discovery of pronounced molecular differences between stages and species.</title>
        <authorList>
            <person name="Pasi K.K."/>
            <person name="La Rosa G."/>
            <person name="Gomez-Morales M.A."/>
            <person name="Tosini F."/>
            <person name="Sumanam S."/>
            <person name="Young N.D."/>
            <person name="Chang B.C."/>
            <person name="Robin G.B."/>
        </authorList>
    </citation>
    <scope>NUCLEOTIDE SEQUENCE [LARGE SCALE GENOMIC DNA]</scope>
    <source>
        <strain evidence="2">ISS534</strain>
    </source>
</reference>
<keyword evidence="3" id="KW-1185">Reference proteome</keyword>
<evidence type="ECO:0000313" key="2">
    <source>
        <dbReference type="EMBL" id="KAL1238626.1"/>
    </source>
</evidence>
<evidence type="ECO:0000313" key="3">
    <source>
        <dbReference type="Proteomes" id="UP001558632"/>
    </source>
</evidence>
<dbReference type="SMART" id="SM00950">
    <property type="entry name" value="Piwi"/>
    <property type="match status" value="1"/>
</dbReference>
<dbReference type="InterPro" id="IPR036397">
    <property type="entry name" value="RNaseH_sf"/>
</dbReference>
<dbReference type="Gene3D" id="3.30.420.10">
    <property type="entry name" value="Ribonuclease H-like superfamily/Ribonuclease H"/>
    <property type="match status" value="2"/>
</dbReference>
<dbReference type="Pfam" id="PF02171">
    <property type="entry name" value="Piwi"/>
    <property type="match status" value="1"/>
</dbReference>